<protein>
    <submittedName>
        <fullName evidence="1">Uncharacterized protein</fullName>
    </submittedName>
</protein>
<evidence type="ECO:0000313" key="1">
    <source>
        <dbReference type="EMBL" id="AAN69577.1"/>
    </source>
</evidence>
<dbReference type="AlphaFoldDB" id="Q88FU8"/>
<keyword evidence="2" id="KW-1185">Reference proteome</keyword>
<dbReference type="PaxDb" id="160488-PP_3983"/>
<dbReference type="EMBL" id="AE015451">
    <property type="protein sequence ID" value="AAN69577.1"/>
    <property type="molecule type" value="Genomic_DNA"/>
</dbReference>
<dbReference type="KEGG" id="ppu:PP_3983"/>
<gene>
    <name evidence="1" type="ordered locus">PP_3983</name>
</gene>
<accession>Q88FU8</accession>
<dbReference type="BioCyc" id="PPUT160488:G1G01-4248-MONOMER"/>
<proteinExistence type="predicted"/>
<name>Q88FU8_PSEPK</name>
<reference evidence="1 2" key="2">
    <citation type="journal article" date="2016" name="Environ. Microbiol.">
        <title>The revisited genome of Pseudomonas putida KT2440 enlightens its value as a robust metabolic chassis.</title>
        <authorList>
            <person name="Belda E."/>
            <person name="van Heck R.G."/>
            <person name="Lopez-Sanchez M.J."/>
            <person name="Cruveiller S."/>
            <person name="Barbe V."/>
            <person name="Fraser C."/>
            <person name="Klenk H.P."/>
            <person name="Petersen J."/>
            <person name="Morgat A."/>
            <person name="Nikel P.I."/>
            <person name="Vallenet D."/>
            <person name="Rouy Z."/>
            <person name="Sekowska A."/>
            <person name="Martins Dos Santos V.A."/>
            <person name="de Lorenzo V."/>
            <person name="Danchin A."/>
            <person name="Medigue C."/>
        </authorList>
    </citation>
    <scope>NUCLEOTIDE SEQUENCE [LARGE SCALE GENOMIC DNA]</scope>
    <source>
        <strain evidence="2">ATCC 47054 / DSM 6125 / CFBP 8728 / NCIMB 11950 / KT2440</strain>
    </source>
</reference>
<sequence length="260" mass="29394">MGSNMTTSTATLEWRYQPPDLLRETHTMEAHGAIMVIQDGVARADLDAVTYQTDSGIAERLLRTIRARLAPYEFTRVEPIHIDSNPTLTITHQDGQPREIHLQSSFASIRITDHVEIQIYRNGVLIQDTALEGRDRRQSEAELLSRHADDDLLSRLLASKSASKSNPSDEFTHLYEILEALQSKFVKPATLINELGIEKAKVRKFHSVCNDPSTASRHRGLAKGPLKEPSADQYHHARTFAWDMILSYAQWLEKKSAQPD</sequence>
<organism evidence="1 2">
    <name type="scientific">Pseudomonas putida (strain ATCC 47054 / DSM 6125 / CFBP 8728 / NCIMB 11950 / KT2440)</name>
    <dbReference type="NCBI Taxonomy" id="160488"/>
    <lineage>
        <taxon>Bacteria</taxon>
        <taxon>Pseudomonadati</taxon>
        <taxon>Pseudomonadota</taxon>
        <taxon>Gammaproteobacteria</taxon>
        <taxon>Pseudomonadales</taxon>
        <taxon>Pseudomonadaceae</taxon>
        <taxon>Pseudomonas</taxon>
    </lineage>
</organism>
<reference evidence="1 2" key="1">
    <citation type="journal article" date="2002" name="Environ. Microbiol.">
        <title>Complete genome sequence and comparative analysis of the metabolically versatile Pseudomonas putida KT2440.</title>
        <authorList>
            <person name="Nelson K.E."/>
            <person name="Weinel C."/>
            <person name="Paulsen I.T."/>
            <person name="Dodson R.J."/>
            <person name="Hilbert H."/>
            <person name="Martins dos Santos V.A."/>
            <person name="Fouts D.E."/>
            <person name="Gill S.R."/>
            <person name="Pop M."/>
            <person name="Holmes M."/>
            <person name="Brinkac L."/>
            <person name="Beanan M."/>
            <person name="DeBoy R.T."/>
            <person name="Daugherty S."/>
            <person name="Kolonay J."/>
            <person name="Madupu R."/>
            <person name="Nelson W."/>
            <person name="White O."/>
            <person name="Peterson J."/>
            <person name="Khouri H."/>
            <person name="Hance I."/>
            <person name="Chris Lee P."/>
            <person name="Holtzapple E."/>
            <person name="Scanlan D."/>
            <person name="Tran K."/>
            <person name="Moazzez A."/>
            <person name="Utterback T."/>
            <person name="Rizzo M."/>
            <person name="Lee K."/>
            <person name="Kosack D."/>
            <person name="Moestl D."/>
            <person name="Wedler H."/>
            <person name="Lauber J."/>
            <person name="Stjepandic D."/>
            <person name="Hoheisel J."/>
            <person name="Straetz M."/>
            <person name="Heim S."/>
            <person name="Kiewitz C."/>
            <person name="Eisen J.A."/>
            <person name="Timmis K.N."/>
            <person name="Dusterhoft A."/>
            <person name="Tummler B."/>
            <person name="Fraser C.M."/>
        </authorList>
    </citation>
    <scope>NUCLEOTIDE SEQUENCE [LARGE SCALE GENOMIC DNA]</scope>
    <source>
        <strain evidence="2">ATCC 47054 / DSM 6125 / CFBP 8728 / NCIMB 11950 / KT2440</strain>
    </source>
</reference>
<dbReference type="eggNOG" id="ENOG5030AAN">
    <property type="taxonomic scope" value="Bacteria"/>
</dbReference>
<dbReference type="Proteomes" id="UP000000556">
    <property type="component" value="Chromosome"/>
</dbReference>
<evidence type="ECO:0000313" key="2">
    <source>
        <dbReference type="Proteomes" id="UP000000556"/>
    </source>
</evidence>
<dbReference type="HOGENOM" id="CLU_1101484_0_0_6"/>
<dbReference type="OrthoDB" id="404518at72274"/>